<evidence type="ECO:0000313" key="3">
    <source>
        <dbReference type="Proteomes" id="UP000181790"/>
    </source>
</evidence>
<evidence type="ECO:0000313" key="2">
    <source>
        <dbReference type="EMBL" id="OIN59652.1"/>
    </source>
</evidence>
<dbReference type="Pfam" id="PF08818">
    <property type="entry name" value="DUF1801"/>
    <property type="match status" value="1"/>
</dbReference>
<evidence type="ECO:0000259" key="1">
    <source>
        <dbReference type="Pfam" id="PF08818"/>
    </source>
</evidence>
<accession>A0A1S2VLL7</accession>
<name>A0A1S2VLL7_9BACT</name>
<keyword evidence="3" id="KW-1185">Reference proteome</keyword>
<dbReference type="InterPro" id="IPR014922">
    <property type="entry name" value="YdhG-like"/>
</dbReference>
<comment type="caution">
    <text evidence="2">The sequence shown here is derived from an EMBL/GenBank/DDBJ whole genome shotgun (WGS) entry which is preliminary data.</text>
</comment>
<dbReference type="OrthoDB" id="1121167at2"/>
<sequence length="120" mass="13249">MTLSTEAFLESYKPEVRDLALRIRDVVRDVLHDTSETVNPAYKTIIYGAGPHMSDEICYIAPLTTSVNLGFPYGTKLPDPEGLLKGTGKLMRHIKFEGETEVDTPAIRAILTAAKTHGNF</sequence>
<feature type="domain" description="YdhG-like" evidence="1">
    <location>
        <begin position="17"/>
        <end position="114"/>
    </location>
</feature>
<reference evidence="2 3" key="1">
    <citation type="submission" date="2016-10" db="EMBL/GenBank/DDBJ databases">
        <title>Arsenicibacter rosenii gen. nov., sp. nov., an efficient arsenic-methylating bacterium isolated from an arsenic-contaminated paddy soil.</title>
        <authorList>
            <person name="Huang K."/>
        </authorList>
    </citation>
    <scope>NUCLEOTIDE SEQUENCE [LARGE SCALE GENOMIC DNA]</scope>
    <source>
        <strain evidence="2 3">SM-1</strain>
    </source>
</reference>
<organism evidence="2 3">
    <name type="scientific">Arsenicibacter rosenii</name>
    <dbReference type="NCBI Taxonomy" id="1750698"/>
    <lineage>
        <taxon>Bacteria</taxon>
        <taxon>Pseudomonadati</taxon>
        <taxon>Bacteroidota</taxon>
        <taxon>Cytophagia</taxon>
        <taxon>Cytophagales</taxon>
        <taxon>Spirosomataceae</taxon>
        <taxon>Arsenicibacter</taxon>
    </lineage>
</organism>
<protein>
    <recommendedName>
        <fullName evidence="1">YdhG-like domain-containing protein</fullName>
    </recommendedName>
</protein>
<dbReference type="SUPFAM" id="SSF159888">
    <property type="entry name" value="YdhG-like"/>
    <property type="match status" value="1"/>
</dbReference>
<gene>
    <name evidence="2" type="ORF">BLX24_07210</name>
</gene>
<dbReference type="RefSeq" id="WP_071502449.1">
    <property type="nucleotide sequence ID" value="NZ_MORL01000003.1"/>
</dbReference>
<dbReference type="Proteomes" id="UP000181790">
    <property type="component" value="Unassembled WGS sequence"/>
</dbReference>
<dbReference type="EMBL" id="MORL01000003">
    <property type="protein sequence ID" value="OIN59652.1"/>
    <property type="molecule type" value="Genomic_DNA"/>
</dbReference>
<proteinExistence type="predicted"/>
<dbReference type="AlphaFoldDB" id="A0A1S2VLL7"/>